<dbReference type="Proteomes" id="UP001161325">
    <property type="component" value="Unassembled WGS sequence"/>
</dbReference>
<dbReference type="Gene3D" id="1.10.10.10">
    <property type="entry name" value="Winged helix-like DNA-binding domain superfamily/Winged helix DNA-binding domain"/>
    <property type="match status" value="1"/>
</dbReference>
<dbReference type="InterPro" id="IPR036390">
    <property type="entry name" value="WH_DNA-bd_sf"/>
</dbReference>
<evidence type="ECO:0000313" key="6">
    <source>
        <dbReference type="Proteomes" id="UP001161325"/>
    </source>
</evidence>
<keyword evidence="6" id="KW-1185">Reference proteome</keyword>
<evidence type="ECO:0000256" key="1">
    <source>
        <dbReference type="ARBA" id="ARBA00011046"/>
    </source>
</evidence>
<reference evidence="5" key="1">
    <citation type="submission" date="2022-08" db="EMBL/GenBank/DDBJ databases">
        <title>Draft genome sequencing of Roseisolibacter agri AW1220.</title>
        <authorList>
            <person name="Tobiishi Y."/>
            <person name="Tonouchi A."/>
        </authorList>
    </citation>
    <scope>NUCLEOTIDE SEQUENCE</scope>
    <source>
        <strain evidence="5">AW1220</strain>
    </source>
</reference>
<dbReference type="SUPFAM" id="SSF46785">
    <property type="entry name" value="Winged helix' DNA-binding domain"/>
    <property type="match status" value="1"/>
</dbReference>
<keyword evidence="2" id="KW-0805">Transcription regulation</keyword>
<dbReference type="InterPro" id="IPR005650">
    <property type="entry name" value="BlaI_family"/>
</dbReference>
<keyword evidence="3" id="KW-0238">DNA-binding</keyword>
<comment type="similarity">
    <text evidence="1">Belongs to the BlaI transcriptional regulatory family.</text>
</comment>
<accession>A0AA37PZV6</accession>
<keyword evidence="4" id="KW-0804">Transcription</keyword>
<name>A0AA37PZV6_9BACT</name>
<evidence type="ECO:0000313" key="5">
    <source>
        <dbReference type="EMBL" id="GLC24065.1"/>
    </source>
</evidence>
<dbReference type="Gene3D" id="1.10.4040.10">
    <property type="entry name" value="Penicillinase repressor domain"/>
    <property type="match status" value="1"/>
</dbReference>
<evidence type="ECO:0000256" key="3">
    <source>
        <dbReference type="ARBA" id="ARBA00023125"/>
    </source>
</evidence>
<dbReference type="InterPro" id="IPR036388">
    <property type="entry name" value="WH-like_DNA-bd_sf"/>
</dbReference>
<dbReference type="GO" id="GO:0003677">
    <property type="term" value="F:DNA binding"/>
    <property type="evidence" value="ECO:0007669"/>
    <property type="project" value="UniProtKB-KW"/>
</dbReference>
<sequence length="129" mass="14135">MSVSFTDRELDVMAVLWDLGPATVADVRDRLADPLAYTTVLTVLRTLEAKGYVGHVEEGRAHRYHPLVDRDVAGRSALRRLLGTVFGGSPELLLTNLVEARAADAAELARLRAILDERAGDTPNEGRDR</sequence>
<protein>
    <submittedName>
        <fullName evidence="5">BlaI family transcriptional regulator</fullName>
    </submittedName>
</protein>
<organism evidence="5 6">
    <name type="scientific">Roseisolibacter agri</name>
    <dbReference type="NCBI Taxonomy" id="2014610"/>
    <lineage>
        <taxon>Bacteria</taxon>
        <taxon>Pseudomonadati</taxon>
        <taxon>Gemmatimonadota</taxon>
        <taxon>Gemmatimonadia</taxon>
        <taxon>Gemmatimonadales</taxon>
        <taxon>Gemmatimonadaceae</taxon>
        <taxon>Roseisolibacter</taxon>
    </lineage>
</organism>
<evidence type="ECO:0000256" key="4">
    <source>
        <dbReference type="ARBA" id="ARBA00023163"/>
    </source>
</evidence>
<dbReference type="EMBL" id="BRXS01000001">
    <property type="protein sequence ID" value="GLC24065.1"/>
    <property type="molecule type" value="Genomic_DNA"/>
</dbReference>
<comment type="caution">
    <text evidence="5">The sequence shown here is derived from an EMBL/GenBank/DDBJ whole genome shotgun (WGS) entry which is preliminary data.</text>
</comment>
<dbReference type="GO" id="GO:0045892">
    <property type="term" value="P:negative regulation of DNA-templated transcription"/>
    <property type="evidence" value="ECO:0007669"/>
    <property type="project" value="InterPro"/>
</dbReference>
<dbReference type="AlphaFoldDB" id="A0AA37PZV6"/>
<evidence type="ECO:0000256" key="2">
    <source>
        <dbReference type="ARBA" id="ARBA00023015"/>
    </source>
</evidence>
<dbReference type="RefSeq" id="WP_284348511.1">
    <property type="nucleotide sequence ID" value="NZ_BRXS01000001.1"/>
</dbReference>
<dbReference type="PIRSF" id="PIRSF019455">
    <property type="entry name" value="CopR_AtkY"/>
    <property type="match status" value="1"/>
</dbReference>
<proteinExistence type="inferred from homology"/>
<dbReference type="Pfam" id="PF03965">
    <property type="entry name" value="Penicillinase_R"/>
    <property type="match status" value="1"/>
</dbReference>
<gene>
    <name evidence="5" type="ORF">rosag_05780</name>
</gene>